<dbReference type="EMBL" id="JBHSNC010000050">
    <property type="protein sequence ID" value="MFC5531025.1"/>
    <property type="molecule type" value="Genomic_DNA"/>
</dbReference>
<evidence type="ECO:0000256" key="3">
    <source>
        <dbReference type="ARBA" id="ARBA00023172"/>
    </source>
</evidence>
<sequence>MASLQKRGNDTWLLVVEAGFGSKGKRVKKTKTVKGMKRREAEKELAKFQTEVEAGEYIAPTKATFVQFAQNEWIPKYAKKVLSPLSMKTYVYHLEHTLFPAIGHRQLHEIKTMHIVSLFDDLDKTVLSGSTKLYIFKVMKSVFNQAVKWRIIPKNPMDGADRPKAEKSKPRFYDEIEAQQVIAALLQEPTKWKLFFLGAMLGGFRRGELVALEWTDVNIAEESLLIRKSISLTINGQAQEKSPKTEGSTRSVDMPKWFMEELRRFRHTWLEQKMQCGNKWLGGERQYVFHNGDGRPFYHNTPSMTWRRFIARHGLPEARLHDLRHTAATLLIESDTDLKAVQERLGHAKYSTTANLYAHVTKKLSKQTAAKLDKFDPAINFRQQSVNKS</sequence>
<evidence type="ECO:0000313" key="8">
    <source>
        <dbReference type="Proteomes" id="UP001596108"/>
    </source>
</evidence>
<gene>
    <name evidence="7" type="ORF">ACFPQ4_16470</name>
</gene>
<keyword evidence="2 4" id="KW-0238">DNA-binding</keyword>
<dbReference type="Gene3D" id="1.10.443.10">
    <property type="entry name" value="Intergrase catalytic core"/>
    <property type="match status" value="1"/>
</dbReference>
<dbReference type="PROSITE" id="PS51898">
    <property type="entry name" value="TYR_RECOMBINASE"/>
    <property type="match status" value="1"/>
</dbReference>
<proteinExistence type="inferred from homology"/>
<evidence type="ECO:0000256" key="1">
    <source>
        <dbReference type="ARBA" id="ARBA00008857"/>
    </source>
</evidence>
<dbReference type="InterPro" id="IPR044068">
    <property type="entry name" value="CB"/>
</dbReference>
<dbReference type="InterPro" id="IPR011010">
    <property type="entry name" value="DNA_brk_join_enz"/>
</dbReference>
<dbReference type="CDD" id="cd01189">
    <property type="entry name" value="INT_ICEBs1_C_like"/>
    <property type="match status" value="1"/>
</dbReference>
<organism evidence="7 8">
    <name type="scientific">Cohnella yongneupensis</name>
    <dbReference type="NCBI Taxonomy" id="425006"/>
    <lineage>
        <taxon>Bacteria</taxon>
        <taxon>Bacillati</taxon>
        <taxon>Bacillota</taxon>
        <taxon>Bacilli</taxon>
        <taxon>Bacillales</taxon>
        <taxon>Paenibacillaceae</taxon>
        <taxon>Cohnella</taxon>
    </lineage>
</organism>
<evidence type="ECO:0000259" key="5">
    <source>
        <dbReference type="PROSITE" id="PS51898"/>
    </source>
</evidence>
<dbReference type="SUPFAM" id="SSF56349">
    <property type="entry name" value="DNA breaking-rejoining enzymes"/>
    <property type="match status" value="1"/>
</dbReference>
<dbReference type="Proteomes" id="UP001596108">
    <property type="component" value="Unassembled WGS sequence"/>
</dbReference>
<dbReference type="Pfam" id="PF00589">
    <property type="entry name" value="Phage_integrase"/>
    <property type="match status" value="1"/>
</dbReference>
<accession>A0ABW0R3X4</accession>
<dbReference type="PANTHER" id="PTHR30349:SF64">
    <property type="entry name" value="PROPHAGE INTEGRASE INTD-RELATED"/>
    <property type="match status" value="1"/>
</dbReference>
<comment type="similarity">
    <text evidence="1">Belongs to the 'phage' integrase family.</text>
</comment>
<dbReference type="InterPro" id="IPR002104">
    <property type="entry name" value="Integrase_catalytic"/>
</dbReference>
<dbReference type="Gene3D" id="1.10.150.130">
    <property type="match status" value="1"/>
</dbReference>
<evidence type="ECO:0000313" key="7">
    <source>
        <dbReference type="EMBL" id="MFC5531025.1"/>
    </source>
</evidence>
<dbReference type="InterPro" id="IPR050090">
    <property type="entry name" value="Tyrosine_recombinase_XerCD"/>
</dbReference>
<protein>
    <submittedName>
        <fullName evidence="7">Tyrosine-type recombinase/integrase</fullName>
    </submittedName>
</protein>
<dbReference type="PANTHER" id="PTHR30349">
    <property type="entry name" value="PHAGE INTEGRASE-RELATED"/>
    <property type="match status" value="1"/>
</dbReference>
<keyword evidence="3" id="KW-0233">DNA recombination</keyword>
<reference evidence="8" key="1">
    <citation type="journal article" date="2019" name="Int. J. Syst. Evol. Microbiol.">
        <title>The Global Catalogue of Microorganisms (GCM) 10K type strain sequencing project: providing services to taxonomists for standard genome sequencing and annotation.</title>
        <authorList>
            <consortium name="The Broad Institute Genomics Platform"/>
            <consortium name="The Broad Institute Genome Sequencing Center for Infectious Disease"/>
            <person name="Wu L."/>
            <person name="Ma J."/>
        </authorList>
    </citation>
    <scope>NUCLEOTIDE SEQUENCE [LARGE SCALE GENOMIC DNA]</scope>
    <source>
        <strain evidence="8">CGMCC 1.18578</strain>
    </source>
</reference>
<name>A0ABW0R3X4_9BACL</name>
<evidence type="ECO:0000259" key="6">
    <source>
        <dbReference type="PROSITE" id="PS51900"/>
    </source>
</evidence>
<evidence type="ECO:0000256" key="2">
    <source>
        <dbReference type="ARBA" id="ARBA00023125"/>
    </source>
</evidence>
<dbReference type="PROSITE" id="PS51900">
    <property type="entry name" value="CB"/>
    <property type="match status" value="1"/>
</dbReference>
<evidence type="ECO:0000256" key="4">
    <source>
        <dbReference type="PROSITE-ProRule" id="PRU01248"/>
    </source>
</evidence>
<dbReference type="InterPro" id="IPR013762">
    <property type="entry name" value="Integrase-like_cat_sf"/>
</dbReference>
<comment type="caution">
    <text evidence="7">The sequence shown here is derived from an EMBL/GenBank/DDBJ whole genome shotgun (WGS) entry which is preliminary data.</text>
</comment>
<dbReference type="RefSeq" id="WP_378112971.1">
    <property type="nucleotide sequence ID" value="NZ_JBHSNC010000050.1"/>
</dbReference>
<keyword evidence="8" id="KW-1185">Reference proteome</keyword>
<feature type="domain" description="Tyr recombinase" evidence="5">
    <location>
        <begin position="168"/>
        <end position="370"/>
    </location>
</feature>
<feature type="domain" description="Core-binding (CB)" evidence="6">
    <location>
        <begin position="64"/>
        <end position="147"/>
    </location>
</feature>
<dbReference type="InterPro" id="IPR010998">
    <property type="entry name" value="Integrase_recombinase_N"/>
</dbReference>